<organism evidence="11 12">
    <name type="scientific">Moraxella catarrhalis</name>
    <name type="common">Branhamella catarrhalis</name>
    <dbReference type="NCBI Taxonomy" id="480"/>
    <lineage>
        <taxon>Bacteria</taxon>
        <taxon>Pseudomonadati</taxon>
        <taxon>Pseudomonadota</taxon>
        <taxon>Gammaproteobacteria</taxon>
        <taxon>Moraxellales</taxon>
        <taxon>Moraxellaceae</taxon>
        <taxon>Moraxella</taxon>
    </lineage>
</organism>
<dbReference type="InterPro" id="IPR052180">
    <property type="entry name" value="NhaC_Na-H+_Antiporter"/>
</dbReference>
<feature type="transmembrane region" description="Helical" evidence="9">
    <location>
        <begin position="353"/>
        <end position="374"/>
    </location>
</feature>
<dbReference type="OMA" id="NTCGAYQ"/>
<name>A0A3A9L711_MORCA</name>
<keyword evidence="7 9" id="KW-0472">Membrane</keyword>
<feature type="transmembrane region" description="Helical" evidence="9">
    <location>
        <begin position="257"/>
        <end position="276"/>
    </location>
</feature>
<dbReference type="GO" id="GO:0005886">
    <property type="term" value="C:plasma membrane"/>
    <property type="evidence" value="ECO:0007669"/>
    <property type="project" value="UniProtKB-SubCell"/>
</dbReference>
<sequence>MNSDTLLTMRPIKAVAIAGVLVALLGLTMIAWSWVPHLSLLVVIAALLFFGLLNKLKFEQMQACMIGSVGSAMGAIYLFSFIGLLVSALMMSGAIPTLIYYGFEILSAKVFYLSAFILSSVVGIALGSGFTTCATVGVAFLGMATAFGANPAIVAGAVISGALFGDKMSPLSDTTSIAASLVGVDLFDHIKNMMYTTVPAWVITAIIFWYLSATNTISDLAGIAILKEQLFSSGLVHGFSLIPFAVLVILAILRVNAIYTIIATIITALMITYTHSSPSLTDLGGWFFAGYTPAEELALGDVAKMVSRGGLQSMFFSQLLVILALSLGGLLQGLGILPALLDGMRHLLTHASRGVAAAAFTSLGINVLVGEQYLSLLLSGNAFLPEYQRLGLHPINLSRTIEDAGTVINPLVPWGVYGGFLAGTFGMPVIEYVPYAFFCYWCFLLTLFFGITGLTITRLSPKLT</sequence>
<evidence type="ECO:0000313" key="12">
    <source>
        <dbReference type="Proteomes" id="UP000280228"/>
    </source>
</evidence>
<dbReference type="PANTHER" id="PTHR33451:SF6">
    <property type="entry name" value="NA(+)_H(+) ANTIPORTER NHAC"/>
    <property type="match status" value="1"/>
</dbReference>
<dbReference type="PANTHER" id="PTHR33451">
    <property type="entry name" value="MALATE-2H(+)/NA(+)-LACTATE ANTIPORTER"/>
    <property type="match status" value="1"/>
</dbReference>
<accession>A0A3A9L711</accession>
<dbReference type="Proteomes" id="UP000280228">
    <property type="component" value="Chromosome"/>
</dbReference>
<evidence type="ECO:0000256" key="8">
    <source>
        <dbReference type="ARBA" id="ARBA00038435"/>
    </source>
</evidence>
<protein>
    <submittedName>
        <fullName evidence="11">Na+/H+ antiporter family protein</fullName>
    </submittedName>
</protein>
<dbReference type="RefSeq" id="WP_003659863.1">
    <property type="nucleotide sequence ID" value="NZ_CP008804.1"/>
</dbReference>
<keyword evidence="4" id="KW-1003">Cell membrane</keyword>
<evidence type="ECO:0000256" key="9">
    <source>
        <dbReference type="SAM" id="Phobius"/>
    </source>
</evidence>
<dbReference type="EMBL" id="CP034662">
    <property type="protein sequence ID" value="AZQ93353.1"/>
    <property type="molecule type" value="Genomic_DNA"/>
</dbReference>
<keyword evidence="5 9" id="KW-0812">Transmembrane</keyword>
<feature type="transmembrane region" description="Helical" evidence="9">
    <location>
        <begin position="12"/>
        <end position="32"/>
    </location>
</feature>
<evidence type="ECO:0000256" key="1">
    <source>
        <dbReference type="ARBA" id="ARBA00004651"/>
    </source>
</evidence>
<keyword evidence="6 9" id="KW-1133">Transmembrane helix</keyword>
<dbReference type="GO" id="GO:0015297">
    <property type="term" value="F:antiporter activity"/>
    <property type="evidence" value="ECO:0007669"/>
    <property type="project" value="UniProtKB-KW"/>
</dbReference>
<comment type="similarity">
    <text evidence="8">Belongs to the NhaC Na(+)/H(+) (TC 2.A.35) antiporter family.</text>
</comment>
<evidence type="ECO:0000256" key="3">
    <source>
        <dbReference type="ARBA" id="ARBA00022449"/>
    </source>
</evidence>
<evidence type="ECO:0000256" key="5">
    <source>
        <dbReference type="ARBA" id="ARBA00022692"/>
    </source>
</evidence>
<feature type="transmembrane region" description="Helical" evidence="9">
    <location>
        <begin position="136"/>
        <end position="164"/>
    </location>
</feature>
<proteinExistence type="inferred from homology"/>
<dbReference type="AlphaFoldDB" id="A0A3A9L711"/>
<keyword evidence="3" id="KW-0050">Antiport</keyword>
<evidence type="ECO:0000256" key="6">
    <source>
        <dbReference type="ARBA" id="ARBA00022989"/>
    </source>
</evidence>
<evidence type="ECO:0000313" key="11">
    <source>
        <dbReference type="EMBL" id="AZQ93353.1"/>
    </source>
</evidence>
<dbReference type="InterPro" id="IPR018461">
    <property type="entry name" value="Na/H_Antiport_NhaC-like_C"/>
</dbReference>
<comment type="subcellular location">
    <subcellularLocation>
        <location evidence="1">Cell membrane</location>
        <topology evidence="1">Multi-pass membrane protein</topology>
    </subcellularLocation>
</comment>
<feature type="transmembrane region" description="Helical" evidence="9">
    <location>
        <begin position="435"/>
        <end position="456"/>
    </location>
</feature>
<feature type="transmembrane region" description="Helical" evidence="9">
    <location>
        <begin position="38"/>
        <end position="56"/>
    </location>
</feature>
<feature type="transmembrane region" description="Helical" evidence="9">
    <location>
        <begin position="193"/>
        <end position="211"/>
    </location>
</feature>
<reference evidence="11 12" key="1">
    <citation type="submission" date="2018-12" db="EMBL/GenBank/DDBJ databases">
        <title>Persistence of Moraxella catarrhalis in Chronic Obstructive Pulmonary Disease and Regulation of the Hag/MID Adhesin.</title>
        <authorList>
            <person name="Murphy T."/>
            <person name="Zhao X."/>
            <person name="Vyas G."/>
            <person name="Aluvathingal J."/>
            <person name="Nadendla S."/>
            <person name="Tallon L."/>
            <person name="Tettelin H."/>
        </authorList>
    </citation>
    <scope>NUCLEOTIDE SEQUENCE [LARGE SCALE GENOMIC DNA]</scope>
    <source>
        <strain evidence="11 12">46P58B1</strain>
    </source>
</reference>
<dbReference type="Pfam" id="PF03553">
    <property type="entry name" value="Na_H_antiporter"/>
    <property type="match status" value="1"/>
</dbReference>
<feature type="transmembrane region" description="Helical" evidence="9">
    <location>
        <begin position="315"/>
        <end position="341"/>
    </location>
</feature>
<gene>
    <name evidence="11" type="ORF">EJK53_1136</name>
</gene>
<evidence type="ECO:0000256" key="4">
    <source>
        <dbReference type="ARBA" id="ARBA00022475"/>
    </source>
</evidence>
<feature type="domain" description="Na+/H+ antiporter NhaC-like C-terminal" evidence="10">
    <location>
        <begin position="161"/>
        <end position="453"/>
    </location>
</feature>
<keyword evidence="2" id="KW-0813">Transport</keyword>
<feature type="transmembrane region" description="Helical" evidence="9">
    <location>
        <begin position="110"/>
        <end position="130"/>
    </location>
</feature>
<evidence type="ECO:0000259" key="10">
    <source>
        <dbReference type="Pfam" id="PF03553"/>
    </source>
</evidence>
<evidence type="ECO:0000256" key="2">
    <source>
        <dbReference type="ARBA" id="ARBA00022448"/>
    </source>
</evidence>
<evidence type="ECO:0000256" key="7">
    <source>
        <dbReference type="ARBA" id="ARBA00023136"/>
    </source>
</evidence>
<dbReference type="KEGG" id="mcs:DR90_886"/>